<dbReference type="AlphaFoldDB" id="A0A5C3LSG6"/>
<dbReference type="SUPFAM" id="SSF54427">
    <property type="entry name" value="NTF2-like"/>
    <property type="match status" value="1"/>
</dbReference>
<keyword evidence="4" id="KW-0433">Leucine-rich repeat</keyword>
<feature type="region of interest" description="Disordered" evidence="8">
    <location>
        <begin position="1"/>
        <end position="110"/>
    </location>
</feature>
<dbReference type="SUPFAM" id="SSF52058">
    <property type="entry name" value="L domain-like"/>
    <property type="match status" value="1"/>
</dbReference>
<feature type="compositionally biased region" description="Polar residues" evidence="8">
    <location>
        <begin position="66"/>
        <end position="82"/>
    </location>
</feature>
<comment type="similarity">
    <text evidence="2">Belongs to the NXF family.</text>
</comment>
<keyword evidence="7" id="KW-0539">Nucleus</keyword>
<dbReference type="PANTHER" id="PTHR10662:SF22">
    <property type="entry name" value="NUCLEAR RNA EXPORT FACTOR 1"/>
    <property type="match status" value="1"/>
</dbReference>
<dbReference type="Proteomes" id="UP000308652">
    <property type="component" value="Unassembled WGS sequence"/>
</dbReference>
<accession>A0A5C3LSG6</accession>
<gene>
    <name evidence="11" type="ORF">BDQ12DRAFT_725837</name>
</gene>
<comment type="subcellular location">
    <subcellularLocation>
        <location evidence="1">Nucleus</location>
    </subcellularLocation>
</comment>
<dbReference type="InterPro" id="IPR005637">
    <property type="entry name" value="TAP_C_dom"/>
</dbReference>
<feature type="domain" description="NTF2" evidence="9">
    <location>
        <begin position="321"/>
        <end position="500"/>
    </location>
</feature>
<dbReference type="InterPro" id="IPR032675">
    <property type="entry name" value="LRR_dom_sf"/>
</dbReference>
<keyword evidence="12" id="KW-1185">Reference proteome</keyword>
<reference evidence="11 12" key="1">
    <citation type="journal article" date="2019" name="Nat. Ecol. Evol.">
        <title>Megaphylogeny resolves global patterns of mushroom evolution.</title>
        <authorList>
            <person name="Varga T."/>
            <person name="Krizsan K."/>
            <person name="Foldi C."/>
            <person name="Dima B."/>
            <person name="Sanchez-Garcia M."/>
            <person name="Sanchez-Ramirez S."/>
            <person name="Szollosi G.J."/>
            <person name="Szarkandi J.G."/>
            <person name="Papp V."/>
            <person name="Albert L."/>
            <person name="Andreopoulos W."/>
            <person name="Angelini C."/>
            <person name="Antonin V."/>
            <person name="Barry K.W."/>
            <person name="Bougher N.L."/>
            <person name="Buchanan P."/>
            <person name="Buyck B."/>
            <person name="Bense V."/>
            <person name="Catcheside P."/>
            <person name="Chovatia M."/>
            <person name="Cooper J."/>
            <person name="Damon W."/>
            <person name="Desjardin D."/>
            <person name="Finy P."/>
            <person name="Geml J."/>
            <person name="Haridas S."/>
            <person name="Hughes K."/>
            <person name="Justo A."/>
            <person name="Karasinski D."/>
            <person name="Kautmanova I."/>
            <person name="Kiss B."/>
            <person name="Kocsube S."/>
            <person name="Kotiranta H."/>
            <person name="LaButti K.M."/>
            <person name="Lechner B.E."/>
            <person name="Liimatainen K."/>
            <person name="Lipzen A."/>
            <person name="Lukacs Z."/>
            <person name="Mihaltcheva S."/>
            <person name="Morgado L.N."/>
            <person name="Niskanen T."/>
            <person name="Noordeloos M.E."/>
            <person name="Ohm R.A."/>
            <person name="Ortiz-Santana B."/>
            <person name="Ovrebo C."/>
            <person name="Racz N."/>
            <person name="Riley R."/>
            <person name="Savchenko A."/>
            <person name="Shiryaev A."/>
            <person name="Soop K."/>
            <person name="Spirin V."/>
            <person name="Szebenyi C."/>
            <person name="Tomsovsky M."/>
            <person name="Tulloss R.E."/>
            <person name="Uehling J."/>
            <person name="Grigoriev I.V."/>
            <person name="Vagvolgyi C."/>
            <person name="Papp T."/>
            <person name="Martin F.M."/>
            <person name="Miettinen O."/>
            <person name="Hibbett D.S."/>
            <person name="Nagy L.G."/>
        </authorList>
    </citation>
    <scope>NUCLEOTIDE SEQUENCE [LARGE SCALE GENOMIC DNA]</scope>
    <source>
        <strain evidence="11 12">CBS 166.37</strain>
    </source>
</reference>
<evidence type="ECO:0000256" key="5">
    <source>
        <dbReference type="ARBA" id="ARBA00022737"/>
    </source>
</evidence>
<feature type="compositionally biased region" description="Basic residues" evidence="8">
    <location>
        <begin position="44"/>
        <end position="53"/>
    </location>
</feature>
<dbReference type="GO" id="GO:0003723">
    <property type="term" value="F:RNA binding"/>
    <property type="evidence" value="ECO:0007669"/>
    <property type="project" value="TreeGrafter"/>
</dbReference>
<feature type="compositionally biased region" description="Basic and acidic residues" evidence="8">
    <location>
        <begin position="26"/>
        <end position="40"/>
    </location>
</feature>
<name>A0A5C3LSG6_9AGAR</name>
<dbReference type="Pfam" id="PF03943">
    <property type="entry name" value="TAP_C"/>
    <property type="match status" value="1"/>
</dbReference>
<dbReference type="InterPro" id="IPR030217">
    <property type="entry name" value="NXF_fam"/>
</dbReference>
<dbReference type="PROSITE" id="PS50177">
    <property type="entry name" value="NTF2_DOMAIN"/>
    <property type="match status" value="1"/>
</dbReference>
<evidence type="ECO:0008006" key="13">
    <source>
        <dbReference type="Google" id="ProtNLM"/>
    </source>
</evidence>
<dbReference type="STRING" id="68775.A0A5C3LSG6"/>
<proteinExistence type="inferred from homology"/>
<sequence>MSFSSPTPAPGSRALASTALRNAGLIDRDATMRDVSDKPGGRKGSSKIRSHRNRPMDAITGKDQAGPSSRMLSTRSHASSSDPLAIRGASRPTQAGRIRRNALSLNGNTGLSGVSVRVSKTKPVEAWRQFVKSRWNPETRFLNLERMIDDDIVKKYNLTPPGHGGGPRDAAVIYKLAAELTPEVQTLSLAHNNLNGVQLTYLSKYLPRLANLSLEGNNIRQWKDLEFISARQNKMVHLRELILTGNPIRELEYKHGRGESYKQEMSRRLTSLEVLDQEAITQISFDVPQPSTSAGVVQKPNATSFPYEMGPSFITGVDGALVSNFLIRFFNAFDSTRQALLSVYAPNATFSFSANTSIPARARISGYQHHLPNQKKLEWGIWLKGGDGGSRNLSRLAVGVEKGMKSLHIGGEAVMKAIGQLPATRHEIAGPPERFCVDAFPVVCGTGMGLMVIVHGQFTEVGAEGIRSFDRTFILAPADEGTRARQDGWDVMILSDQWTIRSYSSHEAWTPGPMLVQAELKPKASKQTYDATKLSQDQQAVLAQLSEVQRNVVLKLIGRTNLNVKFAVDCLVPNGWDLEQAVKNFNEVKANLGKEAFL</sequence>
<organism evidence="11 12">
    <name type="scientific">Crucibulum laeve</name>
    <dbReference type="NCBI Taxonomy" id="68775"/>
    <lineage>
        <taxon>Eukaryota</taxon>
        <taxon>Fungi</taxon>
        <taxon>Dikarya</taxon>
        <taxon>Basidiomycota</taxon>
        <taxon>Agaricomycotina</taxon>
        <taxon>Agaricomycetes</taxon>
        <taxon>Agaricomycetidae</taxon>
        <taxon>Agaricales</taxon>
        <taxon>Agaricineae</taxon>
        <taxon>Nidulariaceae</taxon>
        <taxon>Crucibulum</taxon>
    </lineage>
</organism>
<evidence type="ECO:0000313" key="12">
    <source>
        <dbReference type="Proteomes" id="UP000308652"/>
    </source>
</evidence>
<dbReference type="CDD" id="cd14342">
    <property type="entry name" value="UBA_TAP-C"/>
    <property type="match status" value="1"/>
</dbReference>
<dbReference type="PROSITE" id="PS51281">
    <property type="entry name" value="TAP_C"/>
    <property type="match status" value="1"/>
</dbReference>
<dbReference type="InterPro" id="IPR002075">
    <property type="entry name" value="NTF2_dom"/>
</dbReference>
<evidence type="ECO:0000256" key="4">
    <source>
        <dbReference type="ARBA" id="ARBA00022614"/>
    </source>
</evidence>
<feature type="domain" description="TAP-C" evidence="10">
    <location>
        <begin position="547"/>
        <end position="598"/>
    </location>
</feature>
<keyword evidence="5" id="KW-0677">Repeat</keyword>
<dbReference type="InterPro" id="IPR032710">
    <property type="entry name" value="NTF2-like_dom_sf"/>
</dbReference>
<evidence type="ECO:0000256" key="2">
    <source>
        <dbReference type="ARBA" id="ARBA00009285"/>
    </source>
</evidence>
<protein>
    <recommendedName>
        <fullName evidence="13">NTF2-like protein</fullName>
    </recommendedName>
</protein>
<dbReference type="GO" id="GO:0005634">
    <property type="term" value="C:nucleus"/>
    <property type="evidence" value="ECO:0007669"/>
    <property type="project" value="UniProtKB-SubCell"/>
</dbReference>
<dbReference type="InterPro" id="IPR009060">
    <property type="entry name" value="UBA-like_sf"/>
</dbReference>
<evidence type="ECO:0000256" key="8">
    <source>
        <dbReference type="SAM" id="MobiDB-lite"/>
    </source>
</evidence>
<evidence type="ECO:0000259" key="9">
    <source>
        <dbReference type="PROSITE" id="PS50177"/>
    </source>
</evidence>
<dbReference type="Gene3D" id="3.10.450.50">
    <property type="match status" value="1"/>
</dbReference>
<dbReference type="GO" id="GO:0016973">
    <property type="term" value="P:poly(A)+ mRNA export from nucleus"/>
    <property type="evidence" value="ECO:0007669"/>
    <property type="project" value="TreeGrafter"/>
</dbReference>
<dbReference type="SMART" id="SM00804">
    <property type="entry name" value="TAP_C"/>
    <property type="match status" value="1"/>
</dbReference>
<dbReference type="InterPro" id="IPR018222">
    <property type="entry name" value="Nuclear_transport_factor_2_euk"/>
</dbReference>
<dbReference type="PANTHER" id="PTHR10662">
    <property type="entry name" value="NUCLEAR RNA EXPORT FACTOR"/>
    <property type="match status" value="1"/>
</dbReference>
<dbReference type="OrthoDB" id="25872at2759"/>
<evidence type="ECO:0000259" key="10">
    <source>
        <dbReference type="PROSITE" id="PS51281"/>
    </source>
</evidence>
<keyword evidence="6" id="KW-0509">mRNA transport</keyword>
<evidence type="ECO:0000313" key="11">
    <source>
        <dbReference type="EMBL" id="TFK35547.1"/>
    </source>
</evidence>
<dbReference type="EMBL" id="ML213620">
    <property type="protein sequence ID" value="TFK35547.1"/>
    <property type="molecule type" value="Genomic_DNA"/>
</dbReference>
<evidence type="ECO:0000256" key="1">
    <source>
        <dbReference type="ARBA" id="ARBA00004123"/>
    </source>
</evidence>
<evidence type="ECO:0000256" key="7">
    <source>
        <dbReference type="ARBA" id="ARBA00023242"/>
    </source>
</evidence>
<dbReference type="Pfam" id="PF22602">
    <property type="entry name" value="NXF_NTF2"/>
    <property type="match status" value="1"/>
</dbReference>
<evidence type="ECO:0000256" key="6">
    <source>
        <dbReference type="ARBA" id="ARBA00022816"/>
    </source>
</evidence>
<dbReference type="SUPFAM" id="SSF46934">
    <property type="entry name" value="UBA-like"/>
    <property type="match status" value="1"/>
</dbReference>
<dbReference type="Gene3D" id="1.10.8.10">
    <property type="entry name" value="DNA helicase RuvA subunit, C-terminal domain"/>
    <property type="match status" value="1"/>
</dbReference>
<evidence type="ECO:0000256" key="3">
    <source>
        <dbReference type="ARBA" id="ARBA00022448"/>
    </source>
</evidence>
<dbReference type="Gene3D" id="3.80.10.10">
    <property type="entry name" value="Ribonuclease Inhibitor"/>
    <property type="match status" value="1"/>
</dbReference>
<keyword evidence="3" id="KW-0813">Transport</keyword>